<dbReference type="InterPro" id="IPR051359">
    <property type="entry name" value="CaCA_antiporter"/>
</dbReference>
<dbReference type="GO" id="GO:0008324">
    <property type="term" value="F:monoatomic cation transmembrane transporter activity"/>
    <property type="evidence" value="ECO:0007669"/>
    <property type="project" value="TreeGrafter"/>
</dbReference>
<feature type="transmembrane region" description="Helical" evidence="8">
    <location>
        <begin position="241"/>
        <end position="264"/>
    </location>
</feature>
<evidence type="ECO:0000256" key="9">
    <source>
        <dbReference type="SAM" id="SignalP"/>
    </source>
</evidence>
<feature type="transmembrane region" description="Helical" evidence="8">
    <location>
        <begin position="599"/>
        <end position="620"/>
    </location>
</feature>
<dbReference type="OrthoDB" id="407410at2759"/>
<feature type="transmembrane region" description="Helical" evidence="8">
    <location>
        <begin position="732"/>
        <end position="753"/>
    </location>
</feature>
<reference evidence="11 12" key="1">
    <citation type="submission" date="2016-07" db="EMBL/GenBank/DDBJ databases">
        <title>Draft genome of the white-rot fungus Obba rivulosa 3A-2.</title>
        <authorList>
            <consortium name="DOE Joint Genome Institute"/>
            <person name="Miettinen O."/>
            <person name="Riley R."/>
            <person name="Acob R."/>
            <person name="Barry K."/>
            <person name="Cullen D."/>
            <person name="De Vries R."/>
            <person name="Hainaut M."/>
            <person name="Hatakka A."/>
            <person name="Henrissat B."/>
            <person name="Hilden K."/>
            <person name="Kuo R."/>
            <person name="Labutti K."/>
            <person name="Lipzen A."/>
            <person name="Makela M.R."/>
            <person name="Sandor L."/>
            <person name="Spatafora J.W."/>
            <person name="Grigoriev I.V."/>
            <person name="Hibbett D.S."/>
        </authorList>
    </citation>
    <scope>NUCLEOTIDE SEQUENCE [LARGE SCALE GENOMIC DNA]</scope>
    <source>
        <strain evidence="11 12">3A-2</strain>
    </source>
</reference>
<comment type="similarity">
    <text evidence="2">Belongs to the Ca(2+):cation antiporter (CaCA) (TC 2.A.19) family.</text>
</comment>
<dbReference type="PANTHER" id="PTHR12266:SF0">
    <property type="entry name" value="MITOCHONDRIAL SODIUM_CALCIUM EXCHANGER PROTEIN"/>
    <property type="match status" value="1"/>
</dbReference>
<feature type="chain" id="PRO_5034968932" description="Sodium/calcium exchanger membrane region domain-containing protein" evidence="9">
    <location>
        <begin position="16"/>
        <end position="787"/>
    </location>
</feature>
<feature type="region of interest" description="Disordered" evidence="7">
    <location>
        <begin position="429"/>
        <end position="474"/>
    </location>
</feature>
<dbReference type="InterPro" id="IPR004837">
    <property type="entry name" value="NaCa_Exmemb"/>
</dbReference>
<dbReference type="InterPro" id="IPR044880">
    <property type="entry name" value="NCX_ion-bd_dom_sf"/>
</dbReference>
<feature type="transmembrane region" description="Helical" evidence="8">
    <location>
        <begin position="626"/>
        <end position="646"/>
    </location>
</feature>
<evidence type="ECO:0000256" key="4">
    <source>
        <dbReference type="ARBA" id="ARBA00022692"/>
    </source>
</evidence>
<sequence length="787" mass="86304">MWSGLPKLLFVTVFAVNCVLWSNSRYGKIHSVRAVSAGRTSHFAKRGLLAHALSNTSDTIFTSLNDDDQCYPLAFPVDQQCSHVYSECPGPRTFLSIPYLRSYFCSDLSVRPGLFAGYVLWLVFLFSTLGISASDFFCPNLGTLAQLLGLDENVAGVTFLAFGNGSPDVFATFSAMKSDSGSLAIGELLGAATFITSCVVGSMCIIKPFKVNRFPFIRDVGFFTVAVTVLLVVLWDSKLEAWEAASLIGLYVFYVAIVVIGTWWEKHQEQKRRYNALMRDEFREEEVVHVPYHDEEPYRDDIIQSPASGPTLSIPYARPRTASHPGPPRLGLYTDLPQRPRTRSPSPQPAVHMPSFSLIGALEFRRVVSSLQEQAASSSLSLFESPMTPYPGGHYHHRHLPSSRSRTPIPADEHLNPWDASLGVPLDDRSPRGLVHTLSHDSQDPPSIPVISHTPASPASDMETESQRSHFVPPTRRQRITRAIARTFHTLFPTLHHFRSKTFLGKVASILAAPAVMALTLTLPVVVTEYEGVHSSEKPGNDRLIEFEEEGVERTLIAEEVVEEEMHELKFNKWLMAVQCTLGPLFCVAILFDGTQHEPWLLLAAGISGLTIGILVAVFADKGTHPTAQLARCSMGFVVAVVWIMAIADEVVEVLQTIAFIFGLSDAIIGLTIFAVGNSLADLVANMSVAVFAPIMGFSACFGGPMMNILLGVGISGSYIIRQTAEPYELHFSNTLIVTGTGLLALLLATLVFVPMNGYFLPRGWGITLIIAYVCLMIANVVVEITT</sequence>
<accession>A0A8E2DTM8</accession>
<evidence type="ECO:0000256" key="1">
    <source>
        <dbReference type="ARBA" id="ARBA00004141"/>
    </source>
</evidence>
<evidence type="ECO:0000313" key="11">
    <source>
        <dbReference type="EMBL" id="OCH95399.1"/>
    </source>
</evidence>
<feature type="transmembrane region" description="Helical" evidence="8">
    <location>
        <begin position="216"/>
        <end position="235"/>
    </location>
</feature>
<dbReference type="EMBL" id="KV722336">
    <property type="protein sequence ID" value="OCH95399.1"/>
    <property type="molecule type" value="Genomic_DNA"/>
</dbReference>
<dbReference type="GO" id="GO:0006874">
    <property type="term" value="P:intracellular calcium ion homeostasis"/>
    <property type="evidence" value="ECO:0007669"/>
    <property type="project" value="TreeGrafter"/>
</dbReference>
<name>A0A8E2DTM8_9APHY</name>
<keyword evidence="9" id="KW-0732">Signal</keyword>
<evidence type="ECO:0000256" key="7">
    <source>
        <dbReference type="SAM" id="MobiDB-lite"/>
    </source>
</evidence>
<feature type="transmembrane region" description="Helical" evidence="8">
    <location>
        <begin position="765"/>
        <end position="783"/>
    </location>
</feature>
<evidence type="ECO:0000256" key="6">
    <source>
        <dbReference type="ARBA" id="ARBA00023136"/>
    </source>
</evidence>
<comment type="subcellular location">
    <subcellularLocation>
        <location evidence="1">Membrane</location>
        <topology evidence="1">Multi-pass membrane protein</topology>
    </subcellularLocation>
</comment>
<keyword evidence="4 8" id="KW-0812">Transmembrane</keyword>
<evidence type="ECO:0000256" key="8">
    <source>
        <dbReference type="SAM" id="Phobius"/>
    </source>
</evidence>
<feature type="transmembrane region" description="Helical" evidence="8">
    <location>
        <begin position="113"/>
        <end position="133"/>
    </location>
</feature>
<evidence type="ECO:0000313" key="12">
    <source>
        <dbReference type="Proteomes" id="UP000250043"/>
    </source>
</evidence>
<dbReference type="AlphaFoldDB" id="A0A8E2DTM8"/>
<feature type="transmembrane region" description="Helical" evidence="8">
    <location>
        <begin position="689"/>
        <end position="711"/>
    </location>
</feature>
<keyword evidence="12" id="KW-1185">Reference proteome</keyword>
<evidence type="ECO:0000259" key="10">
    <source>
        <dbReference type="Pfam" id="PF01699"/>
    </source>
</evidence>
<feature type="transmembrane region" description="Helical" evidence="8">
    <location>
        <begin position="507"/>
        <end position="527"/>
    </location>
</feature>
<keyword evidence="5 8" id="KW-1133">Transmembrane helix</keyword>
<evidence type="ECO:0000256" key="5">
    <source>
        <dbReference type="ARBA" id="ARBA00022989"/>
    </source>
</evidence>
<feature type="transmembrane region" description="Helical" evidence="8">
    <location>
        <begin position="658"/>
        <end position="677"/>
    </location>
</feature>
<proteinExistence type="inferred from homology"/>
<feature type="transmembrane region" description="Helical" evidence="8">
    <location>
        <begin position="183"/>
        <end position="204"/>
    </location>
</feature>
<dbReference type="Proteomes" id="UP000250043">
    <property type="component" value="Unassembled WGS sequence"/>
</dbReference>
<dbReference type="Pfam" id="PF01699">
    <property type="entry name" value="Na_Ca_ex"/>
    <property type="match status" value="2"/>
</dbReference>
<feature type="domain" description="Sodium/calcium exchanger membrane region" evidence="10">
    <location>
        <begin position="636"/>
        <end position="779"/>
    </location>
</feature>
<evidence type="ECO:0000256" key="2">
    <source>
        <dbReference type="ARBA" id="ARBA00008170"/>
    </source>
</evidence>
<dbReference type="Gene3D" id="1.20.1420.30">
    <property type="entry name" value="NCX, central ion-binding region"/>
    <property type="match status" value="2"/>
</dbReference>
<keyword evidence="3" id="KW-0813">Transport</keyword>
<protein>
    <recommendedName>
        <fullName evidence="10">Sodium/calcium exchanger membrane region domain-containing protein</fullName>
    </recommendedName>
</protein>
<dbReference type="GO" id="GO:0016020">
    <property type="term" value="C:membrane"/>
    <property type="evidence" value="ECO:0007669"/>
    <property type="project" value="UniProtKB-SubCell"/>
</dbReference>
<feature type="transmembrane region" description="Helical" evidence="8">
    <location>
        <begin position="574"/>
        <end position="592"/>
    </location>
</feature>
<organism evidence="11 12">
    <name type="scientific">Obba rivulosa</name>
    <dbReference type="NCBI Taxonomy" id="1052685"/>
    <lineage>
        <taxon>Eukaryota</taxon>
        <taxon>Fungi</taxon>
        <taxon>Dikarya</taxon>
        <taxon>Basidiomycota</taxon>
        <taxon>Agaricomycotina</taxon>
        <taxon>Agaricomycetes</taxon>
        <taxon>Polyporales</taxon>
        <taxon>Gelatoporiaceae</taxon>
        <taxon>Obba</taxon>
    </lineage>
</organism>
<dbReference type="PANTHER" id="PTHR12266">
    <property type="entry name" value="NA+/CA2+ K+ INDEPENDENT EXCHANGER"/>
    <property type="match status" value="1"/>
</dbReference>
<keyword evidence="6 8" id="KW-0472">Membrane</keyword>
<feature type="signal peptide" evidence="9">
    <location>
        <begin position="1"/>
        <end position="15"/>
    </location>
</feature>
<gene>
    <name evidence="11" type="ORF">OBBRIDRAFT_745596</name>
</gene>
<evidence type="ECO:0000256" key="3">
    <source>
        <dbReference type="ARBA" id="ARBA00022448"/>
    </source>
</evidence>
<feature type="domain" description="Sodium/calcium exchanger membrane region" evidence="10">
    <location>
        <begin position="120"/>
        <end position="259"/>
    </location>
</feature>